<dbReference type="Pfam" id="PF03652">
    <property type="entry name" value="RuvX"/>
    <property type="match status" value="1"/>
</dbReference>
<dbReference type="InterPro" id="IPR005227">
    <property type="entry name" value="YqgF"/>
</dbReference>
<dbReference type="GO" id="GO:0016788">
    <property type="term" value="F:hydrolase activity, acting on ester bonds"/>
    <property type="evidence" value="ECO:0007669"/>
    <property type="project" value="UniProtKB-UniRule"/>
</dbReference>
<keyword evidence="8" id="KW-1185">Reference proteome</keyword>
<dbReference type="EMBL" id="BSFE01000001">
    <property type="protein sequence ID" value="GLK50993.1"/>
    <property type="molecule type" value="Genomic_DNA"/>
</dbReference>
<dbReference type="PANTHER" id="PTHR33317:SF4">
    <property type="entry name" value="POLYNUCLEOTIDYL TRANSFERASE, RIBONUCLEASE H-LIKE SUPERFAMILY PROTEIN"/>
    <property type="match status" value="1"/>
</dbReference>
<comment type="function">
    <text evidence="5">Could be a nuclease involved in processing of the 5'-end of pre-16S rRNA.</text>
</comment>
<evidence type="ECO:0000313" key="8">
    <source>
        <dbReference type="Proteomes" id="UP001143486"/>
    </source>
</evidence>
<evidence type="ECO:0000256" key="2">
    <source>
        <dbReference type="ARBA" id="ARBA00022517"/>
    </source>
</evidence>
<reference evidence="7" key="2">
    <citation type="submission" date="2023-01" db="EMBL/GenBank/DDBJ databases">
        <authorList>
            <person name="Sun Q."/>
            <person name="Evtushenko L."/>
        </authorList>
    </citation>
    <scope>NUCLEOTIDE SEQUENCE</scope>
    <source>
        <strain evidence="7">VKM B-1513</strain>
    </source>
</reference>
<keyword evidence="3 5" id="KW-0540">Nuclease</keyword>
<accession>A0A9W6IJE3</accession>
<dbReference type="SMART" id="SM00732">
    <property type="entry name" value="YqgFc"/>
    <property type="match status" value="1"/>
</dbReference>
<comment type="similarity">
    <text evidence="5">Belongs to the YqgF HJR family.</text>
</comment>
<gene>
    <name evidence="7" type="ORF">GCM10017621_05010</name>
</gene>
<dbReference type="GO" id="GO:0005829">
    <property type="term" value="C:cytosol"/>
    <property type="evidence" value="ECO:0007669"/>
    <property type="project" value="TreeGrafter"/>
</dbReference>
<evidence type="ECO:0000256" key="5">
    <source>
        <dbReference type="HAMAP-Rule" id="MF_00651"/>
    </source>
</evidence>
<keyword evidence="4 5" id="KW-0378">Hydrolase</keyword>
<dbReference type="AlphaFoldDB" id="A0A9W6IJE3"/>
<dbReference type="CDD" id="cd16964">
    <property type="entry name" value="YqgF"/>
    <property type="match status" value="1"/>
</dbReference>
<name>A0A9W6IJE3_9PROT</name>
<evidence type="ECO:0000259" key="6">
    <source>
        <dbReference type="SMART" id="SM00732"/>
    </source>
</evidence>
<keyword evidence="1 5" id="KW-0963">Cytoplasm</keyword>
<proteinExistence type="inferred from homology"/>
<dbReference type="Proteomes" id="UP001143486">
    <property type="component" value="Unassembled WGS sequence"/>
</dbReference>
<feature type="domain" description="YqgF/RNase H-like" evidence="6">
    <location>
        <begin position="12"/>
        <end position="112"/>
    </location>
</feature>
<dbReference type="Gene3D" id="3.30.420.140">
    <property type="entry name" value="YqgF/RNase H-like domain"/>
    <property type="match status" value="1"/>
</dbReference>
<comment type="subcellular location">
    <subcellularLocation>
        <location evidence="5">Cytoplasm</location>
    </subcellularLocation>
</comment>
<evidence type="ECO:0000256" key="4">
    <source>
        <dbReference type="ARBA" id="ARBA00022801"/>
    </source>
</evidence>
<evidence type="ECO:0000256" key="3">
    <source>
        <dbReference type="ARBA" id="ARBA00022722"/>
    </source>
</evidence>
<sequence length="151" mass="16161">MPVIALEDLTDGPLIALDPGTKTIGVASSGASRGLATPVETIVRTKFTADAERVFALYDERNAVAIVMGLPVNMDGSEGPRVQSVRALARNLLRLRDIPVVFQDERLSTFEAEEKLISAGVRRDKRKAVIDAHAAANILQSALDRLAQLGG</sequence>
<dbReference type="EC" id="3.1.-.-" evidence="5"/>
<organism evidence="7 8">
    <name type="scientific">Maricaulis virginensis</name>
    <dbReference type="NCBI Taxonomy" id="144022"/>
    <lineage>
        <taxon>Bacteria</taxon>
        <taxon>Pseudomonadati</taxon>
        <taxon>Pseudomonadota</taxon>
        <taxon>Alphaproteobacteria</taxon>
        <taxon>Maricaulales</taxon>
        <taxon>Maricaulaceae</taxon>
        <taxon>Maricaulis</taxon>
    </lineage>
</organism>
<dbReference type="PANTHER" id="PTHR33317">
    <property type="entry name" value="POLYNUCLEOTIDYL TRANSFERASE, RIBONUCLEASE H-LIKE SUPERFAMILY PROTEIN"/>
    <property type="match status" value="1"/>
</dbReference>
<dbReference type="SUPFAM" id="SSF53098">
    <property type="entry name" value="Ribonuclease H-like"/>
    <property type="match status" value="1"/>
</dbReference>
<evidence type="ECO:0000313" key="7">
    <source>
        <dbReference type="EMBL" id="GLK50993.1"/>
    </source>
</evidence>
<protein>
    <recommendedName>
        <fullName evidence="5">Putative pre-16S rRNA nuclease</fullName>
        <ecNumber evidence="5">3.1.-.-</ecNumber>
    </recommendedName>
</protein>
<dbReference type="NCBIfam" id="TIGR00250">
    <property type="entry name" value="RNAse_H_YqgF"/>
    <property type="match status" value="1"/>
</dbReference>
<dbReference type="HAMAP" id="MF_00651">
    <property type="entry name" value="Nuclease_YqgF"/>
    <property type="match status" value="1"/>
</dbReference>
<keyword evidence="2 5" id="KW-0690">Ribosome biogenesis</keyword>
<dbReference type="InterPro" id="IPR006641">
    <property type="entry name" value="YqgF/RNaseH-like_dom"/>
</dbReference>
<dbReference type="RefSeq" id="WP_271185386.1">
    <property type="nucleotide sequence ID" value="NZ_BSFE01000001.1"/>
</dbReference>
<dbReference type="GO" id="GO:0000967">
    <property type="term" value="P:rRNA 5'-end processing"/>
    <property type="evidence" value="ECO:0007669"/>
    <property type="project" value="UniProtKB-UniRule"/>
</dbReference>
<dbReference type="InterPro" id="IPR012337">
    <property type="entry name" value="RNaseH-like_sf"/>
</dbReference>
<dbReference type="GO" id="GO:0004518">
    <property type="term" value="F:nuclease activity"/>
    <property type="evidence" value="ECO:0007669"/>
    <property type="project" value="UniProtKB-KW"/>
</dbReference>
<dbReference type="InterPro" id="IPR037027">
    <property type="entry name" value="YqgF/RNaseH-like_dom_sf"/>
</dbReference>
<evidence type="ECO:0000256" key="1">
    <source>
        <dbReference type="ARBA" id="ARBA00022490"/>
    </source>
</evidence>
<reference evidence="7" key="1">
    <citation type="journal article" date="2014" name="Int. J. Syst. Evol. Microbiol.">
        <title>Complete genome sequence of Corynebacterium casei LMG S-19264T (=DSM 44701T), isolated from a smear-ripened cheese.</title>
        <authorList>
            <consortium name="US DOE Joint Genome Institute (JGI-PGF)"/>
            <person name="Walter F."/>
            <person name="Albersmeier A."/>
            <person name="Kalinowski J."/>
            <person name="Ruckert C."/>
        </authorList>
    </citation>
    <scope>NUCLEOTIDE SEQUENCE</scope>
    <source>
        <strain evidence="7">VKM B-1513</strain>
    </source>
</reference>
<comment type="caution">
    <text evidence="7">The sequence shown here is derived from an EMBL/GenBank/DDBJ whole genome shotgun (WGS) entry which is preliminary data.</text>
</comment>